<gene>
    <name evidence="4" type="ORF">BBOH_1559</name>
</gene>
<feature type="compositionally biased region" description="Polar residues" evidence="2">
    <location>
        <begin position="247"/>
        <end position="262"/>
    </location>
</feature>
<dbReference type="AlphaFoldDB" id="A0A086ZE80"/>
<dbReference type="InterPro" id="IPR008984">
    <property type="entry name" value="SMAD_FHA_dom_sf"/>
</dbReference>
<dbReference type="STRING" id="1437606.BBOH_1559"/>
<feature type="compositionally biased region" description="Basic and acidic residues" evidence="2">
    <location>
        <begin position="214"/>
        <end position="227"/>
    </location>
</feature>
<organism evidence="4 5">
    <name type="scientific">Bifidobacterium bohemicum DSM 22767</name>
    <dbReference type="NCBI Taxonomy" id="1437606"/>
    <lineage>
        <taxon>Bacteria</taxon>
        <taxon>Bacillati</taxon>
        <taxon>Actinomycetota</taxon>
        <taxon>Actinomycetes</taxon>
        <taxon>Bifidobacteriales</taxon>
        <taxon>Bifidobacteriaceae</taxon>
        <taxon>Bifidobacterium</taxon>
    </lineage>
</organism>
<sequence>MGAQSVQRWVIKANNAIECAVSRGQSVEIGRRPLRPLTGNRHKRVDIDDPTRSMSKRHVLFSVSDTGSATIRDLGSTNGTYLVADDGGLRRLERMRDYPLGDSPIRVQLGDVPIDFVEVVEDQTDRPPVADLFEYAKGRSNAEPEMGEMSVDDILDLRAGEPTASINSADVAERIKKLVEAQNAKVRSHVNSSDDNAADAGRDKHEAGAAVQRQDPDAAEHDAVAKDDDADDRQSPPATDALDAHASQVTVEANADRQTVSLDRSVRDESDASEPTEEASAFEGLSLGVVGTAPVMPSKPRDLFRDAFTGDAISAVQPTADSPVSDDSPSAFHDVTPAVTQTGGANMSAAGPVTGAISPDGKGAVQNSEAVSGSSDHPVAAKEVPTGGAISSFMEHREQVVFVPMDQQTGRSVPDQNDGISPYDRFMKPQEAEVDQDDLQQNPVGAEQNQTGAFTPAFEPGSVFEKVSKGQFDRVDTAQSVEAGGFTSDDAQRSDDFSKQFQMAGYPELQAFLAMNPNLYDDLYAWLSALGNQDVDAALERNSGYARYRERAGKGRRS</sequence>
<keyword evidence="1" id="KW-0597">Phosphoprotein</keyword>
<dbReference type="SUPFAM" id="SSF49879">
    <property type="entry name" value="SMAD/FHA domain"/>
    <property type="match status" value="1"/>
</dbReference>
<dbReference type="Gene3D" id="2.60.200.20">
    <property type="match status" value="1"/>
</dbReference>
<name>A0A086ZE80_9BIFI</name>
<feature type="region of interest" description="Disordered" evidence="2">
    <location>
        <begin position="183"/>
        <end position="280"/>
    </location>
</feature>
<feature type="region of interest" description="Disordered" evidence="2">
    <location>
        <begin position="317"/>
        <end position="381"/>
    </location>
</feature>
<protein>
    <submittedName>
        <fullName evidence="4">FHA domain protein</fullName>
    </submittedName>
</protein>
<dbReference type="Pfam" id="PF00498">
    <property type="entry name" value="FHA"/>
    <property type="match status" value="1"/>
</dbReference>
<keyword evidence="5" id="KW-1185">Reference proteome</keyword>
<feature type="domain" description="FHA" evidence="3">
    <location>
        <begin position="27"/>
        <end position="82"/>
    </location>
</feature>
<proteinExistence type="predicted"/>
<evidence type="ECO:0000313" key="5">
    <source>
        <dbReference type="Proteomes" id="UP000029096"/>
    </source>
</evidence>
<dbReference type="Proteomes" id="UP000029096">
    <property type="component" value="Unassembled WGS sequence"/>
</dbReference>
<reference evidence="4 5" key="1">
    <citation type="submission" date="2014-03" db="EMBL/GenBank/DDBJ databases">
        <title>Genomics of Bifidobacteria.</title>
        <authorList>
            <person name="Ventura M."/>
            <person name="Milani C."/>
            <person name="Lugli G.A."/>
        </authorList>
    </citation>
    <scope>NUCLEOTIDE SEQUENCE [LARGE SCALE GENOMIC DNA]</scope>
    <source>
        <strain evidence="4 5">DSM 22767</strain>
    </source>
</reference>
<accession>A0A086ZE80</accession>
<dbReference type="InterPro" id="IPR000253">
    <property type="entry name" value="FHA_dom"/>
</dbReference>
<feature type="compositionally biased region" description="Low complexity" evidence="2">
    <location>
        <begin position="321"/>
        <end position="330"/>
    </location>
</feature>
<dbReference type="eggNOG" id="COG1716">
    <property type="taxonomic scope" value="Bacteria"/>
</dbReference>
<comment type="caution">
    <text evidence="4">The sequence shown here is derived from an EMBL/GenBank/DDBJ whole genome shotgun (WGS) entry which is preliminary data.</text>
</comment>
<evidence type="ECO:0000256" key="1">
    <source>
        <dbReference type="ARBA" id="ARBA00022553"/>
    </source>
</evidence>
<feature type="compositionally biased region" description="Polar residues" evidence="2">
    <location>
        <begin position="365"/>
        <end position="375"/>
    </location>
</feature>
<evidence type="ECO:0000256" key="2">
    <source>
        <dbReference type="SAM" id="MobiDB-lite"/>
    </source>
</evidence>
<dbReference type="InterPro" id="IPR057893">
    <property type="entry name" value="LRV_2"/>
</dbReference>
<dbReference type="EMBL" id="JGYP01000005">
    <property type="protein sequence ID" value="KFI44830.1"/>
    <property type="molecule type" value="Genomic_DNA"/>
</dbReference>
<dbReference type="PROSITE" id="PS50006">
    <property type="entry name" value="FHA_DOMAIN"/>
    <property type="match status" value="1"/>
</dbReference>
<dbReference type="CDD" id="cd00060">
    <property type="entry name" value="FHA"/>
    <property type="match status" value="1"/>
</dbReference>
<evidence type="ECO:0000259" key="3">
    <source>
        <dbReference type="PROSITE" id="PS50006"/>
    </source>
</evidence>
<evidence type="ECO:0000313" key="4">
    <source>
        <dbReference type="EMBL" id="KFI44830.1"/>
    </source>
</evidence>
<dbReference type="Pfam" id="PF25591">
    <property type="entry name" value="LRV_2"/>
    <property type="match status" value="1"/>
</dbReference>